<keyword evidence="4" id="KW-1003">Cell membrane</keyword>
<accession>A0A437QSA0</accession>
<dbReference type="Pfam" id="PF03186">
    <property type="entry name" value="CobD_Cbib"/>
    <property type="match status" value="1"/>
</dbReference>
<evidence type="ECO:0000256" key="4">
    <source>
        <dbReference type="ARBA" id="ARBA00022475"/>
    </source>
</evidence>
<feature type="transmembrane region" description="Helical" evidence="9">
    <location>
        <begin position="213"/>
        <end position="237"/>
    </location>
</feature>
<keyword evidence="11" id="KW-1185">Reference proteome</keyword>
<comment type="pathway">
    <text evidence="2">Cofactor biosynthesis; adenosylcobalamin biosynthesis.</text>
</comment>
<protein>
    <recommendedName>
        <fullName evidence="12">Cobalamin biosynthesis protein CbiB</fullName>
    </recommendedName>
</protein>
<dbReference type="GO" id="GO:0005886">
    <property type="term" value="C:plasma membrane"/>
    <property type="evidence" value="ECO:0007669"/>
    <property type="project" value="UniProtKB-SubCell"/>
</dbReference>
<keyword evidence="8 9" id="KW-0472">Membrane</keyword>
<comment type="caution">
    <text evidence="10">The sequence shown here is derived from an EMBL/GenBank/DDBJ whole genome shotgun (WGS) entry which is preliminary data.</text>
</comment>
<evidence type="ECO:0008006" key="12">
    <source>
        <dbReference type="Google" id="ProtNLM"/>
    </source>
</evidence>
<feature type="transmembrane region" description="Helical" evidence="9">
    <location>
        <begin position="311"/>
        <end position="329"/>
    </location>
</feature>
<evidence type="ECO:0000313" key="10">
    <source>
        <dbReference type="EMBL" id="RVU37362.1"/>
    </source>
</evidence>
<evidence type="ECO:0000256" key="5">
    <source>
        <dbReference type="ARBA" id="ARBA00022573"/>
    </source>
</evidence>
<evidence type="ECO:0000256" key="7">
    <source>
        <dbReference type="ARBA" id="ARBA00022989"/>
    </source>
</evidence>
<evidence type="ECO:0000256" key="2">
    <source>
        <dbReference type="ARBA" id="ARBA00004953"/>
    </source>
</evidence>
<dbReference type="EMBL" id="SACS01000010">
    <property type="protein sequence ID" value="RVU37362.1"/>
    <property type="molecule type" value="Genomic_DNA"/>
</dbReference>
<dbReference type="Proteomes" id="UP000283077">
    <property type="component" value="Unassembled WGS sequence"/>
</dbReference>
<feature type="transmembrane region" description="Helical" evidence="9">
    <location>
        <begin position="174"/>
        <end position="192"/>
    </location>
</feature>
<evidence type="ECO:0000256" key="3">
    <source>
        <dbReference type="ARBA" id="ARBA00006263"/>
    </source>
</evidence>
<sequence length="331" mass="37228">MQPEMLATLHTVQQLLQHPWLQQPLLLWLVIVLSSLLPLPAGYQPLVLFRILALRLAKRVNKTTYPAAQLKLSGSLAAIIAITPWLILAWAFTLLSQMPQLWHGLLLYLCLDWQNVRQQALHIQSSLDKQQLSLARDQLQPLVLREVKLMSAVGVSKACLESLLFRLATQWTSVLLWFLAGGVVGAIAYRLLQELQQQWNPKQSQFQHFGKPVAAIVSLLNWPGMLLTGSVFALLVSLRQSRYYLKFARDGYFSWPARWLLAAGAAALNRNLAGPVYYQGQKIRRVRIGPALEPKAADISLLLQLCRQYQVGVLLLLSSYLGLGLFAGWPL</sequence>
<comment type="similarity">
    <text evidence="3">Belongs to the CobD/CbiB family.</text>
</comment>
<evidence type="ECO:0000256" key="6">
    <source>
        <dbReference type="ARBA" id="ARBA00022692"/>
    </source>
</evidence>
<evidence type="ECO:0000256" key="8">
    <source>
        <dbReference type="ARBA" id="ARBA00023136"/>
    </source>
</evidence>
<dbReference type="PANTHER" id="PTHR34308:SF1">
    <property type="entry name" value="COBALAMIN BIOSYNTHESIS PROTEIN CBIB"/>
    <property type="match status" value="1"/>
</dbReference>
<dbReference type="PANTHER" id="PTHR34308">
    <property type="entry name" value="COBALAMIN BIOSYNTHESIS PROTEIN CBIB"/>
    <property type="match status" value="1"/>
</dbReference>
<gene>
    <name evidence="10" type="ORF">EOE67_10795</name>
</gene>
<feature type="transmembrane region" description="Helical" evidence="9">
    <location>
        <begin position="25"/>
        <end position="49"/>
    </location>
</feature>
<evidence type="ECO:0000256" key="1">
    <source>
        <dbReference type="ARBA" id="ARBA00004651"/>
    </source>
</evidence>
<name>A0A437QSA0_9GAMM</name>
<dbReference type="RefSeq" id="WP_127699090.1">
    <property type="nucleotide sequence ID" value="NZ_SACS01000010.1"/>
</dbReference>
<comment type="subcellular location">
    <subcellularLocation>
        <location evidence="1">Cell membrane</location>
        <topology evidence="1">Multi-pass membrane protein</topology>
    </subcellularLocation>
</comment>
<dbReference type="AlphaFoldDB" id="A0A437QSA0"/>
<proteinExistence type="inferred from homology"/>
<organism evidence="10 11">
    <name type="scientific">Rheinheimera riviphila</name>
    <dbReference type="NCBI Taxonomy" id="1834037"/>
    <lineage>
        <taxon>Bacteria</taxon>
        <taxon>Pseudomonadati</taxon>
        <taxon>Pseudomonadota</taxon>
        <taxon>Gammaproteobacteria</taxon>
        <taxon>Chromatiales</taxon>
        <taxon>Chromatiaceae</taxon>
        <taxon>Rheinheimera</taxon>
    </lineage>
</organism>
<feature type="transmembrane region" description="Helical" evidence="9">
    <location>
        <begin position="257"/>
        <end position="278"/>
    </location>
</feature>
<evidence type="ECO:0000256" key="9">
    <source>
        <dbReference type="SAM" id="Phobius"/>
    </source>
</evidence>
<evidence type="ECO:0000313" key="11">
    <source>
        <dbReference type="Proteomes" id="UP000283077"/>
    </source>
</evidence>
<dbReference type="GO" id="GO:0048472">
    <property type="term" value="F:threonine-phosphate decarboxylase activity"/>
    <property type="evidence" value="ECO:0007669"/>
    <property type="project" value="InterPro"/>
</dbReference>
<dbReference type="OrthoDB" id="5586491at2"/>
<keyword evidence="7 9" id="KW-1133">Transmembrane helix</keyword>
<reference evidence="10 11" key="1">
    <citation type="submission" date="2019-01" db="EMBL/GenBank/DDBJ databases">
        <authorList>
            <person name="Chen W.-M."/>
        </authorList>
    </citation>
    <scope>NUCLEOTIDE SEQUENCE [LARGE SCALE GENOMIC DNA]</scope>
    <source>
        <strain evidence="10 11">KYPC3</strain>
    </source>
</reference>
<dbReference type="GO" id="GO:0009236">
    <property type="term" value="P:cobalamin biosynthetic process"/>
    <property type="evidence" value="ECO:0007669"/>
    <property type="project" value="UniProtKB-UniPathway"/>
</dbReference>
<feature type="transmembrane region" description="Helical" evidence="9">
    <location>
        <begin position="70"/>
        <end position="92"/>
    </location>
</feature>
<dbReference type="InterPro" id="IPR004485">
    <property type="entry name" value="Cobalamin_biosynth_CobD/CbiB"/>
</dbReference>
<keyword evidence="5" id="KW-0169">Cobalamin biosynthesis</keyword>
<dbReference type="UniPathway" id="UPA00148"/>
<keyword evidence="6 9" id="KW-0812">Transmembrane</keyword>